<evidence type="ECO:0008006" key="3">
    <source>
        <dbReference type="Google" id="ProtNLM"/>
    </source>
</evidence>
<dbReference type="Gramene" id="PUZ39834">
    <property type="protein sequence ID" value="PUZ39834"/>
    <property type="gene ID" value="GQ55_9G374100"/>
</dbReference>
<keyword evidence="2" id="KW-1185">Reference proteome</keyword>
<organism evidence="1 2">
    <name type="scientific">Panicum hallii var. hallii</name>
    <dbReference type="NCBI Taxonomy" id="1504633"/>
    <lineage>
        <taxon>Eukaryota</taxon>
        <taxon>Viridiplantae</taxon>
        <taxon>Streptophyta</taxon>
        <taxon>Embryophyta</taxon>
        <taxon>Tracheophyta</taxon>
        <taxon>Spermatophyta</taxon>
        <taxon>Magnoliopsida</taxon>
        <taxon>Liliopsida</taxon>
        <taxon>Poales</taxon>
        <taxon>Poaceae</taxon>
        <taxon>PACMAD clade</taxon>
        <taxon>Panicoideae</taxon>
        <taxon>Panicodae</taxon>
        <taxon>Paniceae</taxon>
        <taxon>Panicinae</taxon>
        <taxon>Panicum</taxon>
        <taxon>Panicum sect. Panicum</taxon>
    </lineage>
</organism>
<dbReference type="PANTHER" id="PTHR48127:SF1">
    <property type="entry name" value="ZINC FINGER GRF-TYPE DOMAIN-CONTAINING PROTEIN"/>
    <property type="match status" value="1"/>
</dbReference>
<name>A0A2T7C932_9POAL</name>
<gene>
    <name evidence="1" type="ORF">GQ55_9G374100</name>
</gene>
<dbReference type="Proteomes" id="UP000244336">
    <property type="component" value="Chromosome 9"/>
</dbReference>
<proteinExistence type="predicted"/>
<dbReference type="PANTHER" id="PTHR48127">
    <property type="entry name" value="GRF-TYPE DOMAIN-CONTAINING PROTEIN"/>
    <property type="match status" value="1"/>
</dbReference>
<accession>A0A2T7C932</accession>
<evidence type="ECO:0000313" key="1">
    <source>
        <dbReference type="EMBL" id="PUZ39834.1"/>
    </source>
</evidence>
<sequence length="259" mass="30416">MNNSRDRDKLLGYGQYASEYDEDAFIPSALPIPICRYYPANIPTEVKQSKHPKTTGRAFYVCKWKSSSSCSSHCYFIQWIDGPDKFNSRIWLFLYKKCKNKPYNAFRPWVPPPPNPPPMTEEEKQDAIIMRVKNPPLCHCGDGWPLCDFNEYIYGPRSHWLMEEEVREFENGKKPWLYDLPLVSPPCATRSGLCGWICESFHGEADLRAYEGGEAHPQLHQQHAQLRPALREVDRNISVGWLQRQRPRRRHRQLLEHQR</sequence>
<dbReference type="AlphaFoldDB" id="A0A2T7C932"/>
<evidence type="ECO:0000313" key="2">
    <source>
        <dbReference type="Proteomes" id="UP000244336"/>
    </source>
</evidence>
<protein>
    <recommendedName>
        <fullName evidence="3">Zinc finger GRF-type domain-containing protein</fullName>
    </recommendedName>
</protein>
<reference evidence="1 2" key="1">
    <citation type="submission" date="2018-04" db="EMBL/GenBank/DDBJ databases">
        <title>WGS assembly of Panicum hallii var. hallii HAL2.</title>
        <authorList>
            <person name="Lovell J."/>
            <person name="Jenkins J."/>
            <person name="Lowry D."/>
            <person name="Mamidi S."/>
            <person name="Sreedasyam A."/>
            <person name="Weng X."/>
            <person name="Barry K."/>
            <person name="Bonette J."/>
            <person name="Campitelli B."/>
            <person name="Daum C."/>
            <person name="Gordon S."/>
            <person name="Gould B."/>
            <person name="Lipzen A."/>
            <person name="MacQueen A."/>
            <person name="Palacio-Mejia J."/>
            <person name="Plott C."/>
            <person name="Shakirov E."/>
            <person name="Shu S."/>
            <person name="Yoshinaga Y."/>
            <person name="Zane M."/>
            <person name="Rokhsar D."/>
            <person name="Grimwood J."/>
            <person name="Schmutz J."/>
            <person name="Juenger T."/>
        </authorList>
    </citation>
    <scope>NUCLEOTIDE SEQUENCE [LARGE SCALE GENOMIC DNA]</scope>
    <source>
        <strain evidence="2">cv. HAL2</strain>
    </source>
</reference>
<dbReference type="OrthoDB" id="678732at2759"/>
<dbReference type="EMBL" id="CM009757">
    <property type="protein sequence ID" value="PUZ39834.1"/>
    <property type="molecule type" value="Genomic_DNA"/>
</dbReference>